<dbReference type="CDD" id="cd17546">
    <property type="entry name" value="REC_hyHK_CKI1_RcsC-like"/>
    <property type="match status" value="1"/>
</dbReference>
<accession>A0ABY3SZ73</accession>
<feature type="signal peptide" evidence="6">
    <location>
        <begin position="1"/>
        <end position="19"/>
    </location>
</feature>
<feature type="transmembrane region" description="Helical" evidence="5">
    <location>
        <begin position="347"/>
        <end position="365"/>
    </location>
</feature>
<name>A0ABY3SZ73_9GAMM</name>
<evidence type="ECO:0000256" key="6">
    <source>
        <dbReference type="SAM" id="SignalP"/>
    </source>
</evidence>
<feature type="domain" description="Histidine kinase" evidence="7">
    <location>
        <begin position="393"/>
        <end position="614"/>
    </location>
</feature>
<keyword evidence="10" id="KW-1185">Reference proteome</keyword>
<keyword evidence="5" id="KW-0812">Transmembrane</keyword>
<organism evidence="9 10">
    <name type="scientific">Thiothrix winogradskyi</name>
    <dbReference type="NCBI Taxonomy" id="96472"/>
    <lineage>
        <taxon>Bacteria</taxon>
        <taxon>Pseudomonadati</taxon>
        <taxon>Pseudomonadota</taxon>
        <taxon>Gammaproteobacteria</taxon>
        <taxon>Thiotrichales</taxon>
        <taxon>Thiotrichaceae</taxon>
        <taxon>Thiothrix</taxon>
    </lineage>
</organism>
<dbReference type="EMBL" id="CP091244">
    <property type="protein sequence ID" value="UJS24514.1"/>
    <property type="molecule type" value="Genomic_DNA"/>
</dbReference>
<feature type="transmembrane region" description="Helical" evidence="5">
    <location>
        <begin position="265"/>
        <end position="283"/>
    </location>
</feature>
<dbReference type="GO" id="GO:0005524">
    <property type="term" value="F:ATP binding"/>
    <property type="evidence" value="ECO:0007669"/>
    <property type="project" value="UniProtKB-KW"/>
</dbReference>
<protein>
    <recommendedName>
        <fullName evidence="2">histidine kinase</fullName>
        <ecNumber evidence="2">2.7.13.3</ecNumber>
    </recommendedName>
</protein>
<dbReference type="PRINTS" id="PR00344">
    <property type="entry name" value="BCTRLSENSOR"/>
</dbReference>
<dbReference type="Gene3D" id="3.30.565.10">
    <property type="entry name" value="Histidine kinase-like ATPase, C-terminal domain"/>
    <property type="match status" value="1"/>
</dbReference>
<sequence length="756" mass="84579">MLKRLFLLLILLTSCQTWAAGLLVPDRRVQAIDLAPYLELLEDPTGQLDIAQVSSTEYSHHFEANTASVPDMGRTRSTWWARFQLHSGQAQEWYLLLDRPIGGSVEAFVSSQGVHSLLHRLDKFRLPAWHLPMKAGDNVTVYLRANNGQALLTLPLKLMDAETLLTSNSQEEILFAALFAGMLVLAVYNLLLFFSLREYSHLSLTLLLFASSLFFLRDTNLFPALTWLNDSNQYFYTTPLLLMFVTGFHYWRYINKGASRVIEYLCQWMPHLSVVAIPFMGLVYRGEQIIFGIALSMMPVFFVLTGLNVWHGHRASRIAYWALITLIIAAVPYSAAQVGWFTYDKPAVYFTASGFLLTALLLSFVQAEQTHLLREEKERMEATNQAKDNFLTTMSHELRTPAHAIVGFANLLQTTPPPAEQTAYLSKLLASTQHLQALVDDVLDLARINTQRLELESTPLELGDELHKIQQMFSLTAQQKGLTLTVTTLSQPLWVQGDPVRLRQVLVNLVGNAIKFTEHGSVKVVMQPQTATQTQAVQVYFEVADTGIGISPQQQQRLFQPFSQADSSTTRHYGGSGLGLAISHKLVNLMGGELEMASKPTHGSRFFFTLNFPLVTPETNAAPLSPLTNNNDLSGYRVLLVDDDILNCYLAELMLERLGVKATVVNSGQAALQQVEQQTFDLVMMDVSMPDMDGYTTTRHIRNAGHTQLPIIAVTAHAIEGERERCLAAGMNDYLTKPFDLATLHRALISNLMKSN</sequence>
<dbReference type="CDD" id="cd00082">
    <property type="entry name" value="HisKA"/>
    <property type="match status" value="1"/>
</dbReference>
<feature type="modified residue" description="4-aspartylphosphate" evidence="4">
    <location>
        <position position="686"/>
    </location>
</feature>
<dbReference type="SUPFAM" id="SSF52172">
    <property type="entry name" value="CheY-like"/>
    <property type="match status" value="1"/>
</dbReference>
<feature type="chain" id="PRO_5046328741" description="histidine kinase" evidence="6">
    <location>
        <begin position="20"/>
        <end position="756"/>
    </location>
</feature>
<feature type="transmembrane region" description="Helical" evidence="5">
    <location>
        <begin position="234"/>
        <end position="253"/>
    </location>
</feature>
<dbReference type="Pfam" id="PF00072">
    <property type="entry name" value="Response_reg"/>
    <property type="match status" value="1"/>
</dbReference>
<keyword evidence="3 4" id="KW-0597">Phosphoprotein</keyword>
<dbReference type="SMART" id="SM00387">
    <property type="entry name" value="HATPase_c"/>
    <property type="match status" value="1"/>
</dbReference>
<evidence type="ECO:0000256" key="1">
    <source>
        <dbReference type="ARBA" id="ARBA00000085"/>
    </source>
</evidence>
<dbReference type="PANTHER" id="PTHR45339:SF5">
    <property type="entry name" value="HISTIDINE KINASE"/>
    <property type="match status" value="1"/>
</dbReference>
<dbReference type="InterPro" id="IPR005467">
    <property type="entry name" value="His_kinase_dom"/>
</dbReference>
<dbReference type="InterPro" id="IPR011623">
    <property type="entry name" value="7TMR_DISM_rcpt_extracell_dom1"/>
</dbReference>
<comment type="catalytic activity">
    <reaction evidence="1">
        <text>ATP + protein L-histidine = ADP + protein N-phospho-L-histidine.</text>
        <dbReference type="EC" id="2.7.13.3"/>
    </reaction>
</comment>
<dbReference type="SMART" id="SM00448">
    <property type="entry name" value="REC"/>
    <property type="match status" value="1"/>
</dbReference>
<dbReference type="PROSITE" id="PS50110">
    <property type="entry name" value="RESPONSE_REGULATORY"/>
    <property type="match status" value="1"/>
</dbReference>
<dbReference type="EC" id="2.7.13.3" evidence="2"/>
<dbReference type="Pfam" id="PF07695">
    <property type="entry name" value="7TMR-DISM_7TM"/>
    <property type="match status" value="1"/>
</dbReference>
<dbReference type="CDD" id="cd16922">
    <property type="entry name" value="HATPase_EvgS-ArcB-TorS-like"/>
    <property type="match status" value="1"/>
</dbReference>
<dbReference type="PROSITE" id="PS51257">
    <property type="entry name" value="PROKAR_LIPOPROTEIN"/>
    <property type="match status" value="1"/>
</dbReference>
<proteinExistence type="predicted"/>
<dbReference type="Pfam" id="PF07696">
    <property type="entry name" value="7TMR-DISMED2"/>
    <property type="match status" value="1"/>
</dbReference>
<evidence type="ECO:0000313" key="10">
    <source>
        <dbReference type="Proteomes" id="UP001054801"/>
    </source>
</evidence>
<feature type="transmembrane region" description="Helical" evidence="5">
    <location>
        <begin position="173"/>
        <end position="194"/>
    </location>
</feature>
<evidence type="ECO:0000256" key="5">
    <source>
        <dbReference type="SAM" id="Phobius"/>
    </source>
</evidence>
<feature type="transmembrane region" description="Helical" evidence="5">
    <location>
        <begin position="206"/>
        <end position="228"/>
    </location>
</feature>
<keyword evidence="5" id="KW-1133">Transmembrane helix</keyword>
<gene>
    <name evidence="9" type="ORF">L2Y54_00365</name>
</gene>
<dbReference type="InterPro" id="IPR036890">
    <property type="entry name" value="HATPase_C_sf"/>
</dbReference>
<evidence type="ECO:0000259" key="8">
    <source>
        <dbReference type="PROSITE" id="PS50110"/>
    </source>
</evidence>
<evidence type="ECO:0000256" key="3">
    <source>
        <dbReference type="ARBA" id="ARBA00022553"/>
    </source>
</evidence>
<dbReference type="PROSITE" id="PS50109">
    <property type="entry name" value="HIS_KIN"/>
    <property type="match status" value="1"/>
</dbReference>
<dbReference type="PANTHER" id="PTHR45339">
    <property type="entry name" value="HYBRID SIGNAL TRANSDUCTION HISTIDINE KINASE J"/>
    <property type="match status" value="1"/>
</dbReference>
<dbReference type="InterPro" id="IPR011622">
    <property type="entry name" value="7TMR_DISM_rcpt_extracell_dom2"/>
</dbReference>
<dbReference type="InterPro" id="IPR004358">
    <property type="entry name" value="Sig_transdc_His_kin-like_C"/>
</dbReference>
<dbReference type="Pfam" id="PF02518">
    <property type="entry name" value="HATPase_c"/>
    <property type="match status" value="1"/>
</dbReference>
<evidence type="ECO:0000259" key="7">
    <source>
        <dbReference type="PROSITE" id="PS50109"/>
    </source>
</evidence>
<keyword evidence="5" id="KW-0472">Membrane</keyword>
<dbReference type="Gene3D" id="1.10.287.130">
    <property type="match status" value="1"/>
</dbReference>
<feature type="domain" description="Response regulatory" evidence="8">
    <location>
        <begin position="637"/>
        <end position="752"/>
    </location>
</feature>
<keyword evidence="9" id="KW-0547">Nucleotide-binding</keyword>
<reference evidence="9" key="1">
    <citation type="journal article" date="2022" name="Microorganisms">
        <title>Two New Species of Filamentous Sulfur Bacteria of the Genus Thiothrix, Thiothrix winogradskyi sp. nov. and 'Candidatus Thiothrix sulfatifontis' sp. nov.</title>
        <authorList>
            <person name="Ravin N.V."/>
            <person name="Rossetti S."/>
            <person name="Beletsky A.V."/>
            <person name="Kadnikov V.V."/>
            <person name="Rudenko T.S."/>
            <person name="Smolyakov D.D."/>
            <person name="Moskvitina M.I."/>
            <person name="Gureeva M.V."/>
            <person name="Mardanov A.V."/>
            <person name="Grabovich M.Y."/>
        </authorList>
    </citation>
    <scope>NUCLEOTIDE SEQUENCE</scope>
    <source>
        <strain evidence="9">CT3</strain>
    </source>
</reference>
<dbReference type="SUPFAM" id="SSF47384">
    <property type="entry name" value="Homodimeric domain of signal transducing histidine kinase"/>
    <property type="match status" value="1"/>
</dbReference>
<dbReference type="Pfam" id="PF00512">
    <property type="entry name" value="HisKA"/>
    <property type="match status" value="1"/>
</dbReference>
<dbReference type="RefSeq" id="WP_236499052.1">
    <property type="nucleotide sequence ID" value="NZ_CP091244.1"/>
</dbReference>
<dbReference type="InterPro" id="IPR011006">
    <property type="entry name" value="CheY-like_superfamily"/>
</dbReference>
<keyword evidence="6" id="KW-0732">Signal</keyword>
<keyword evidence="9" id="KW-0067">ATP-binding</keyword>
<dbReference type="SUPFAM" id="SSF55874">
    <property type="entry name" value="ATPase domain of HSP90 chaperone/DNA topoisomerase II/histidine kinase"/>
    <property type="match status" value="1"/>
</dbReference>
<evidence type="ECO:0000313" key="9">
    <source>
        <dbReference type="EMBL" id="UJS24514.1"/>
    </source>
</evidence>
<dbReference type="Proteomes" id="UP001054801">
    <property type="component" value="Chromosome"/>
</dbReference>
<dbReference type="InterPro" id="IPR036097">
    <property type="entry name" value="HisK_dim/P_sf"/>
</dbReference>
<dbReference type="InterPro" id="IPR003594">
    <property type="entry name" value="HATPase_dom"/>
</dbReference>
<feature type="transmembrane region" description="Helical" evidence="5">
    <location>
        <begin position="289"/>
        <end position="311"/>
    </location>
</feature>
<evidence type="ECO:0000256" key="4">
    <source>
        <dbReference type="PROSITE-ProRule" id="PRU00169"/>
    </source>
</evidence>
<dbReference type="Gene3D" id="3.40.50.2300">
    <property type="match status" value="1"/>
</dbReference>
<feature type="transmembrane region" description="Helical" evidence="5">
    <location>
        <begin position="318"/>
        <end position="335"/>
    </location>
</feature>
<dbReference type="InterPro" id="IPR003661">
    <property type="entry name" value="HisK_dim/P_dom"/>
</dbReference>
<evidence type="ECO:0000256" key="2">
    <source>
        <dbReference type="ARBA" id="ARBA00012438"/>
    </source>
</evidence>
<dbReference type="SMART" id="SM00388">
    <property type="entry name" value="HisKA"/>
    <property type="match status" value="1"/>
</dbReference>
<dbReference type="Gene3D" id="2.60.40.2380">
    <property type="match status" value="1"/>
</dbReference>
<dbReference type="InterPro" id="IPR001789">
    <property type="entry name" value="Sig_transdc_resp-reg_receiver"/>
</dbReference>